<dbReference type="Pfam" id="PF13191">
    <property type="entry name" value="AAA_16"/>
    <property type="match status" value="1"/>
</dbReference>
<evidence type="ECO:0000256" key="5">
    <source>
        <dbReference type="ARBA" id="ARBA00022741"/>
    </source>
</evidence>
<dbReference type="CDD" id="cd14014">
    <property type="entry name" value="STKc_PknB_like"/>
    <property type="match status" value="1"/>
</dbReference>
<keyword evidence="6 18" id="KW-0418">Kinase</keyword>
<feature type="domain" description="HPt" evidence="17">
    <location>
        <begin position="1954"/>
        <end position="2046"/>
    </location>
</feature>
<dbReference type="InterPro" id="IPR029016">
    <property type="entry name" value="GAF-like_dom_sf"/>
</dbReference>
<evidence type="ECO:0000256" key="1">
    <source>
        <dbReference type="ARBA" id="ARBA00000085"/>
    </source>
</evidence>
<dbReference type="SMART" id="SM00065">
    <property type="entry name" value="GAF"/>
    <property type="match status" value="1"/>
</dbReference>
<evidence type="ECO:0000256" key="10">
    <source>
        <dbReference type="ARBA" id="ARBA00068150"/>
    </source>
</evidence>
<dbReference type="SUPFAM" id="SSF55781">
    <property type="entry name" value="GAF domain-like"/>
    <property type="match status" value="1"/>
</dbReference>
<dbReference type="SMART" id="SM00387">
    <property type="entry name" value="HATPase_c"/>
    <property type="match status" value="1"/>
</dbReference>
<keyword evidence="7" id="KW-0067">ATP-binding</keyword>
<dbReference type="PROSITE" id="PS50110">
    <property type="entry name" value="RESPONSE_REGULATORY"/>
    <property type="match status" value="1"/>
</dbReference>
<evidence type="ECO:0000256" key="8">
    <source>
        <dbReference type="ARBA" id="ARBA00023012"/>
    </source>
</evidence>
<dbReference type="InterPro" id="IPR036097">
    <property type="entry name" value="HisK_dim/P_sf"/>
</dbReference>
<feature type="modified residue" description="4-aspartylphosphate" evidence="12">
    <location>
        <position position="1839"/>
    </location>
</feature>
<dbReference type="SUPFAM" id="SSF47384">
    <property type="entry name" value="Homodimeric domain of signal transducing histidine kinase"/>
    <property type="match status" value="1"/>
</dbReference>
<dbReference type="Gene3D" id="3.40.50.2300">
    <property type="match status" value="1"/>
</dbReference>
<dbReference type="CDD" id="cd17546">
    <property type="entry name" value="REC_hyHK_CKI1_RcsC-like"/>
    <property type="match status" value="1"/>
</dbReference>
<dbReference type="InterPro" id="IPR041664">
    <property type="entry name" value="AAA_16"/>
</dbReference>
<accession>A0A975GIY0</accession>
<keyword evidence="19" id="KW-1185">Reference proteome</keyword>
<sequence>MEICIPNYHTVTQLYESSNSPVYRAVRDVDQQPVILKLLREAYPSPERIARFKREYEVTRNIKLDVVPDMYALNHQENRWIMEMEDFGGHALELSGAAGKLDGPDFLRLAVTITDIIGQIHHQRIIHKDISPANIVWNKNTGQVKVIDFGISTVLERENQTFRNPNVLEGSLAYISPEQTGRMNRSVDYRTDFYSLGVTLYELLTGQLPFQHDDPLELVHCHIAGQPVPPIERIDNSQLSIINYPLSIISAVIMKLMAKNAEDRYQSAFGLKADLELCARFMTGSQALSGFRIGQQDMSDRFTIPQKLYGRRQETGELLRLFDEAANGTKRFITVTGAPGVGKSALVQEVHKPITAKRGNFIAGKFEQYQRNVPYFALTQAFNQLCDHLLQERSDSFAAWKQTILEAVGQNGQVLIEVIPGLEHVIGPQPDIPQAGPQESQARFNLYVQYFIRAVSRPEHPLVIFIDDLQWADFASLNLIKLLMSDTQSKNLLIIGAYRDNEVDAGHPLLMILSDIKKTQTDVYRIHLDSLKADSILELTGDCVHGDAEKTGSLAELVYEKTLGNAFFTIQFLTGLYEDGLLTFSEKTGWTWDINKIRLQAVTDNVIFFMTGKIRKLPYETQNILTLAACAGSRFDVSVLAAVSEKPLETVIRHVLNAAQEGMVIPLDSRYFLLAASHDMIADAGNFRFVHDRIQQAAYTLIPEAEKQAVHLQIGRILLARVRTSPVFDMPEMSPVPEDQLFEITNQLNCGIDLLTDAAERLELAHLNLRAGIKAKKSLAYRDALYFIQTGIDLLPPDSWNSLYELTLELYQELHECYFLTADFEKSDQIFDLIVQNVRNKIDAVKSYINKINRESMQGSYAQAVHAGFDILSELGLHLSEENLIETLQQETNQIETALFGKSVPDLSNMPEAISPDIVAASKIFSVLMPAAFFYNPNLNFLIVFKTINMALAHGICGSMVFPFACSAMPFAALFNDYARSYDFGCFAIELAKKYHDKYGLGNALHVFALFTQHWKDSLRKNIPVAREAFLNLAECGDLQMAGCSWYEILDSLYGYGENLDQILEETDKCIQYLEKTKNHHALGSLIIYKQVCLCLKNQTADPGSFDTETYSEAGHLENISGNMMACCYYHIYKLHVLYLTGSYEAARSHADEAEKILPFITGFYPVSVWNFYASLNNCQMAEKAGFEEEKQGFLEKTGKNQEQMRAWAENAPMNFQHKYDLVEAELARVTGRHGEAREYYDKAISLAKEHEYIQEHALANELAGKFYLKKGLPRIAAVYFTEAHYGWRLWGAAAQVEQMEHHYSAFLQPKEAAELKASMKKTTTSSTTSTSLSALDMTSIIRASQAISGEIVLRVLLTRLMGVMLENAGAQKGLLVLAHDNDLYVEAQADMHTVSVFGHVPLSDAHDFVSPAIVNFVWRSRTPVVLNDAAHEGGFTADAYIAAARPKSVLCLPISGQGKCLGVLYMENNLVTCGFPQERTEILSILAAQAAISIENAQLYTTLEQKVADRTAELRDANSQLTAAKDTAEAATRAKSQFLASMSHELRTPLNAVINMTRLLLETRLDSEQKDFAETAVTASEMLLSLINDILDFSKIEAGKLELENTDFDLKTVIEAVVKIITPIARDKGIDLQLAVKPDIKRHLGGDPVRLRQILLNLMSNAVKFTHKGGIIVRVFEDNQTGNRVKLKFEVEDSGIGVPRDRLNALFQSFSQVDASTTRKYGGTGLGLAISKQLAELMEGQIGVDSMEGKGSRFWFTAVFELRSNDEFGDGDSIIDKQPLAHDQPYFGDILLVEDNALNQRVALAMLKKFSIAVDVADNGLEAVKALQKKEYDLVLMDMQMPEMDGVQAARIIRSQAPGSLNQGVPIVAMTANTRKEDRERCFEAGMEDYLTKPINPSELLAVIEKYFKNKKAVNLNSELPDSAAVRVQQSESSTLSSPVFDYQSFLNRIGGDESFIKSFISQVPANLSEKIEKLKHARDRKDTEKIIFYAHTIKGISANISAKKLTETACMAENAGKEGTTEIDSILERLEQEFEILLKTLKDMFPDIFTAPEKSCSDETSESISEEIQTRLPELILLLDNEIFPKWKKAVEEYSWDDHTDFNELMIKAAEEYPISFLISYTQELNSAVVTMNFDTIDKLTAKFPEMVDRIRKMALPSVSKL</sequence>
<dbReference type="Pfam" id="PF00072">
    <property type="entry name" value="Response_reg"/>
    <property type="match status" value="1"/>
</dbReference>
<dbReference type="SUPFAM" id="SSF55874">
    <property type="entry name" value="ATPase domain of HSP90 chaperone/DNA topoisomerase II/histidine kinase"/>
    <property type="match status" value="1"/>
</dbReference>
<keyword evidence="3 12" id="KW-0597">Phosphoprotein</keyword>
<keyword evidence="13" id="KW-0175">Coiled coil</keyword>
<evidence type="ECO:0000313" key="18">
    <source>
        <dbReference type="EMBL" id="QTA82393.1"/>
    </source>
</evidence>
<dbReference type="Proteomes" id="UP000663720">
    <property type="component" value="Chromosome"/>
</dbReference>
<evidence type="ECO:0000259" key="16">
    <source>
        <dbReference type="PROSITE" id="PS50110"/>
    </source>
</evidence>
<feature type="domain" description="Protein kinase" evidence="14">
    <location>
        <begin position="8"/>
        <end position="282"/>
    </location>
</feature>
<feature type="domain" description="Histidine kinase" evidence="15">
    <location>
        <begin position="1542"/>
        <end position="1763"/>
    </location>
</feature>
<dbReference type="InterPro" id="IPR036641">
    <property type="entry name" value="HPT_dom_sf"/>
</dbReference>
<evidence type="ECO:0000256" key="4">
    <source>
        <dbReference type="ARBA" id="ARBA00022679"/>
    </source>
</evidence>
<dbReference type="PROSITE" id="PS50109">
    <property type="entry name" value="HIS_KIN"/>
    <property type="match status" value="1"/>
</dbReference>
<gene>
    <name evidence="18" type="ORF">dnl_47680</name>
</gene>
<keyword evidence="4" id="KW-0808">Transferase</keyword>
<dbReference type="InterPro" id="IPR000719">
    <property type="entry name" value="Prot_kinase_dom"/>
</dbReference>
<dbReference type="SMART" id="SM00448">
    <property type="entry name" value="REC"/>
    <property type="match status" value="1"/>
</dbReference>
<evidence type="ECO:0000256" key="6">
    <source>
        <dbReference type="ARBA" id="ARBA00022777"/>
    </source>
</evidence>
<proteinExistence type="predicted"/>
<dbReference type="InterPro" id="IPR036890">
    <property type="entry name" value="HATPase_C_sf"/>
</dbReference>
<evidence type="ECO:0000259" key="17">
    <source>
        <dbReference type="PROSITE" id="PS50894"/>
    </source>
</evidence>
<dbReference type="GO" id="GO:0005524">
    <property type="term" value="F:ATP binding"/>
    <property type="evidence" value="ECO:0007669"/>
    <property type="project" value="UniProtKB-KW"/>
</dbReference>
<dbReference type="InterPro" id="IPR011009">
    <property type="entry name" value="Kinase-like_dom_sf"/>
</dbReference>
<dbReference type="InterPro" id="IPR003661">
    <property type="entry name" value="HisK_dim/P_dom"/>
</dbReference>
<dbReference type="InterPro" id="IPR001789">
    <property type="entry name" value="Sig_transdc_resp-reg_receiver"/>
</dbReference>
<dbReference type="FunFam" id="3.30.565.10:FF:000010">
    <property type="entry name" value="Sensor histidine kinase RcsC"/>
    <property type="match status" value="1"/>
</dbReference>
<dbReference type="RefSeq" id="WP_207688330.1">
    <property type="nucleotide sequence ID" value="NZ_CP061799.1"/>
</dbReference>
<evidence type="ECO:0000259" key="15">
    <source>
        <dbReference type="PROSITE" id="PS50109"/>
    </source>
</evidence>
<keyword evidence="8" id="KW-0902">Two-component regulatory system</keyword>
<dbReference type="KEGG" id="dli:dnl_47680"/>
<name>A0A975GIY0_9BACT</name>
<dbReference type="InterPro" id="IPR004358">
    <property type="entry name" value="Sig_transdc_His_kin-like_C"/>
</dbReference>
<evidence type="ECO:0000256" key="9">
    <source>
        <dbReference type="ARBA" id="ARBA00064003"/>
    </source>
</evidence>
<evidence type="ECO:0000256" key="7">
    <source>
        <dbReference type="ARBA" id="ARBA00022840"/>
    </source>
</evidence>
<dbReference type="InterPro" id="IPR005467">
    <property type="entry name" value="His_kinase_dom"/>
</dbReference>
<dbReference type="EMBL" id="CP061799">
    <property type="protein sequence ID" value="QTA82393.1"/>
    <property type="molecule type" value="Genomic_DNA"/>
</dbReference>
<dbReference type="InterPro" id="IPR011006">
    <property type="entry name" value="CheY-like_superfamily"/>
</dbReference>
<evidence type="ECO:0000256" key="11">
    <source>
        <dbReference type="PROSITE-ProRule" id="PRU00110"/>
    </source>
</evidence>
<feature type="coiled-coil region" evidence="13">
    <location>
        <begin position="1501"/>
        <end position="1535"/>
    </location>
</feature>
<evidence type="ECO:0000256" key="13">
    <source>
        <dbReference type="SAM" id="Coils"/>
    </source>
</evidence>
<evidence type="ECO:0000256" key="12">
    <source>
        <dbReference type="PROSITE-ProRule" id="PRU00169"/>
    </source>
</evidence>
<dbReference type="CDD" id="cd16922">
    <property type="entry name" value="HATPase_EvgS-ArcB-TorS-like"/>
    <property type="match status" value="1"/>
</dbReference>
<dbReference type="PRINTS" id="PR00344">
    <property type="entry name" value="BCTRLSENSOR"/>
</dbReference>
<dbReference type="InterPro" id="IPR003018">
    <property type="entry name" value="GAF"/>
</dbReference>
<reference evidence="18" key="1">
    <citation type="journal article" date="2021" name="Microb. Physiol.">
        <title>Proteogenomic Insights into the Physiology of Marine, Sulfate-Reducing, Filamentous Desulfonema limicola and Desulfonema magnum.</title>
        <authorList>
            <person name="Schnaars V."/>
            <person name="Wohlbrand L."/>
            <person name="Scheve S."/>
            <person name="Hinrichs C."/>
            <person name="Reinhardt R."/>
            <person name="Rabus R."/>
        </authorList>
    </citation>
    <scope>NUCLEOTIDE SEQUENCE</scope>
    <source>
        <strain evidence="18">5ac10</strain>
    </source>
</reference>
<feature type="modified residue" description="Phosphohistidine" evidence="11">
    <location>
        <position position="1993"/>
    </location>
</feature>
<dbReference type="InterPro" id="IPR053159">
    <property type="entry name" value="Hybrid_Histidine_Kinase"/>
</dbReference>
<evidence type="ECO:0000259" key="14">
    <source>
        <dbReference type="PROSITE" id="PS50011"/>
    </source>
</evidence>
<dbReference type="Gene3D" id="1.10.287.130">
    <property type="match status" value="1"/>
</dbReference>
<dbReference type="Gene3D" id="1.20.120.160">
    <property type="entry name" value="HPT domain"/>
    <property type="match status" value="1"/>
</dbReference>
<keyword evidence="5" id="KW-0547">Nucleotide-binding</keyword>
<feature type="domain" description="Response regulatory" evidence="16">
    <location>
        <begin position="1790"/>
        <end position="1909"/>
    </location>
</feature>
<protein>
    <recommendedName>
        <fullName evidence="10">Sensory/regulatory protein RpfC</fullName>
        <ecNumber evidence="2">2.7.13.3</ecNumber>
    </recommendedName>
</protein>
<dbReference type="PANTHER" id="PTHR43642">
    <property type="entry name" value="HYBRID SIGNAL TRANSDUCTION HISTIDINE KINASE G"/>
    <property type="match status" value="1"/>
</dbReference>
<dbReference type="Gene3D" id="1.10.510.10">
    <property type="entry name" value="Transferase(Phosphotransferase) domain 1"/>
    <property type="match status" value="1"/>
</dbReference>
<evidence type="ECO:0000256" key="2">
    <source>
        <dbReference type="ARBA" id="ARBA00012438"/>
    </source>
</evidence>
<evidence type="ECO:0000256" key="3">
    <source>
        <dbReference type="ARBA" id="ARBA00022553"/>
    </source>
</evidence>
<dbReference type="Pfam" id="PF01590">
    <property type="entry name" value="GAF"/>
    <property type="match status" value="1"/>
</dbReference>
<dbReference type="Gene3D" id="3.30.450.40">
    <property type="match status" value="1"/>
</dbReference>
<dbReference type="PROSITE" id="PS50894">
    <property type="entry name" value="HPT"/>
    <property type="match status" value="1"/>
</dbReference>
<dbReference type="InterPro" id="IPR027417">
    <property type="entry name" value="P-loop_NTPase"/>
</dbReference>
<dbReference type="FunFam" id="1.10.287.130:FF:000002">
    <property type="entry name" value="Two-component osmosensing histidine kinase"/>
    <property type="match status" value="1"/>
</dbReference>
<dbReference type="SUPFAM" id="SSF52172">
    <property type="entry name" value="CheY-like"/>
    <property type="match status" value="1"/>
</dbReference>
<dbReference type="PANTHER" id="PTHR43642:SF1">
    <property type="entry name" value="HYBRID SIGNAL TRANSDUCTION HISTIDINE KINASE G"/>
    <property type="match status" value="1"/>
</dbReference>
<comment type="catalytic activity">
    <reaction evidence="1">
        <text>ATP + protein L-histidine = ADP + protein N-phospho-L-histidine.</text>
        <dbReference type="EC" id="2.7.13.3"/>
    </reaction>
</comment>
<dbReference type="Pfam" id="PF00069">
    <property type="entry name" value="Pkinase"/>
    <property type="match status" value="1"/>
</dbReference>
<dbReference type="Pfam" id="PF02518">
    <property type="entry name" value="HATPase_c"/>
    <property type="match status" value="1"/>
</dbReference>
<dbReference type="Pfam" id="PF00512">
    <property type="entry name" value="HisKA"/>
    <property type="match status" value="1"/>
</dbReference>
<dbReference type="GO" id="GO:0000155">
    <property type="term" value="F:phosphorelay sensor kinase activity"/>
    <property type="evidence" value="ECO:0007669"/>
    <property type="project" value="InterPro"/>
</dbReference>
<dbReference type="Pfam" id="PF01627">
    <property type="entry name" value="Hpt"/>
    <property type="match status" value="1"/>
</dbReference>
<dbReference type="SUPFAM" id="SSF47226">
    <property type="entry name" value="Histidine-containing phosphotransfer domain, HPT domain"/>
    <property type="match status" value="1"/>
</dbReference>
<dbReference type="Gene3D" id="3.30.565.10">
    <property type="entry name" value="Histidine kinase-like ATPase, C-terminal domain"/>
    <property type="match status" value="1"/>
</dbReference>
<dbReference type="CDD" id="cd00088">
    <property type="entry name" value="HPT"/>
    <property type="match status" value="1"/>
</dbReference>
<dbReference type="EC" id="2.7.13.3" evidence="2"/>
<dbReference type="Gene3D" id="3.40.50.300">
    <property type="entry name" value="P-loop containing nucleotide triphosphate hydrolases"/>
    <property type="match status" value="1"/>
</dbReference>
<organism evidence="18 19">
    <name type="scientific">Desulfonema limicola</name>
    <dbReference type="NCBI Taxonomy" id="45656"/>
    <lineage>
        <taxon>Bacteria</taxon>
        <taxon>Pseudomonadati</taxon>
        <taxon>Thermodesulfobacteriota</taxon>
        <taxon>Desulfobacteria</taxon>
        <taxon>Desulfobacterales</taxon>
        <taxon>Desulfococcaceae</taxon>
        <taxon>Desulfonema</taxon>
    </lineage>
</organism>
<dbReference type="SMART" id="SM00073">
    <property type="entry name" value="HPT"/>
    <property type="match status" value="1"/>
</dbReference>
<dbReference type="SUPFAM" id="SSF56112">
    <property type="entry name" value="Protein kinase-like (PK-like)"/>
    <property type="match status" value="1"/>
</dbReference>
<dbReference type="InterPro" id="IPR008207">
    <property type="entry name" value="Sig_transdc_His_kin_Hpt_dom"/>
</dbReference>
<dbReference type="SMART" id="SM00388">
    <property type="entry name" value="HisKA"/>
    <property type="match status" value="1"/>
</dbReference>
<comment type="subunit">
    <text evidence="9">At low DSF concentrations, interacts with RpfF.</text>
</comment>
<dbReference type="PROSITE" id="PS50011">
    <property type="entry name" value="PROTEIN_KINASE_DOM"/>
    <property type="match status" value="1"/>
</dbReference>
<dbReference type="CDD" id="cd00082">
    <property type="entry name" value="HisKA"/>
    <property type="match status" value="1"/>
</dbReference>
<evidence type="ECO:0000313" key="19">
    <source>
        <dbReference type="Proteomes" id="UP000663720"/>
    </source>
</evidence>
<dbReference type="SUPFAM" id="SSF52540">
    <property type="entry name" value="P-loop containing nucleoside triphosphate hydrolases"/>
    <property type="match status" value="1"/>
</dbReference>
<dbReference type="InterPro" id="IPR003594">
    <property type="entry name" value="HATPase_dom"/>
</dbReference>